<accession>A0A183GLS1</accession>
<evidence type="ECO:0000313" key="4">
    <source>
        <dbReference type="WBParaSite" id="HPBE_0002364101-mRNA-1"/>
    </source>
</evidence>
<reference evidence="4" key="2">
    <citation type="submission" date="2019-09" db="UniProtKB">
        <authorList>
            <consortium name="WormBaseParasite"/>
        </authorList>
    </citation>
    <scope>IDENTIFICATION</scope>
</reference>
<keyword evidence="3" id="KW-1185">Reference proteome</keyword>
<dbReference type="EMBL" id="UZAH01035295">
    <property type="protein sequence ID" value="VDP40067.1"/>
    <property type="molecule type" value="Genomic_DNA"/>
</dbReference>
<reference evidence="2 3" key="1">
    <citation type="submission" date="2018-11" db="EMBL/GenBank/DDBJ databases">
        <authorList>
            <consortium name="Pathogen Informatics"/>
        </authorList>
    </citation>
    <scope>NUCLEOTIDE SEQUENCE [LARGE SCALE GENOMIC DNA]</scope>
</reference>
<dbReference type="PANTHER" id="PTHR47027">
    <property type="entry name" value="REVERSE TRANSCRIPTASE DOMAIN-CONTAINING PROTEIN"/>
    <property type="match status" value="1"/>
</dbReference>
<dbReference type="Proteomes" id="UP000050761">
    <property type="component" value="Unassembled WGS sequence"/>
</dbReference>
<dbReference type="InterPro" id="IPR000477">
    <property type="entry name" value="RT_dom"/>
</dbReference>
<feature type="domain" description="Reverse transcriptase" evidence="1">
    <location>
        <begin position="1"/>
        <end position="93"/>
    </location>
</feature>
<evidence type="ECO:0000313" key="2">
    <source>
        <dbReference type="EMBL" id="VDP40067.1"/>
    </source>
</evidence>
<organism evidence="3 4">
    <name type="scientific">Heligmosomoides polygyrus</name>
    <name type="common">Parasitic roundworm</name>
    <dbReference type="NCBI Taxonomy" id="6339"/>
    <lineage>
        <taxon>Eukaryota</taxon>
        <taxon>Metazoa</taxon>
        <taxon>Ecdysozoa</taxon>
        <taxon>Nematoda</taxon>
        <taxon>Chromadorea</taxon>
        <taxon>Rhabditida</taxon>
        <taxon>Rhabditina</taxon>
        <taxon>Rhabditomorpha</taxon>
        <taxon>Strongyloidea</taxon>
        <taxon>Heligmosomidae</taxon>
        <taxon>Heligmosomoides</taxon>
    </lineage>
</organism>
<dbReference type="OrthoDB" id="7480412at2759"/>
<sequence length="170" mass="19147">MKDLNWNDKGYLMDGKRISSLRSADDIVLISTSTAEIKEVVNELNVAGMQIGLDMNMSKIQLMVNQWCDTGLVRLNGVALEQVDSYVYLGRELIMDNDLSPEIARRTRAAWAAFSSIREVTDQVKDVGLRASIFNASVLPAMCYTTESGPTTRQSPEQCKLRIVHWRDIF</sequence>
<dbReference type="AlphaFoldDB" id="A0A183GLS1"/>
<accession>A0A3P8CJ78</accession>
<proteinExistence type="predicted"/>
<evidence type="ECO:0000313" key="3">
    <source>
        <dbReference type="Proteomes" id="UP000050761"/>
    </source>
</evidence>
<dbReference type="WBParaSite" id="HPBE_0002364101-mRNA-1">
    <property type="protein sequence ID" value="HPBE_0002364101-mRNA-1"/>
    <property type="gene ID" value="HPBE_0002364101"/>
</dbReference>
<gene>
    <name evidence="2" type="ORF">HPBE_LOCUS23640</name>
</gene>
<evidence type="ECO:0000259" key="1">
    <source>
        <dbReference type="PROSITE" id="PS50878"/>
    </source>
</evidence>
<dbReference type="PANTHER" id="PTHR47027:SF20">
    <property type="entry name" value="REVERSE TRANSCRIPTASE-LIKE PROTEIN WITH RNA-DIRECTED DNA POLYMERASE DOMAIN"/>
    <property type="match status" value="1"/>
</dbReference>
<protein>
    <submittedName>
        <fullName evidence="4">Reverse transcriptase domain-containing protein</fullName>
    </submittedName>
</protein>
<name>A0A183GLS1_HELPZ</name>
<dbReference type="PROSITE" id="PS50878">
    <property type="entry name" value="RT_POL"/>
    <property type="match status" value="1"/>
</dbReference>